<keyword evidence="2" id="KW-1133">Transmembrane helix</keyword>
<accession>R0JZ34</accession>
<reference evidence="4" key="1">
    <citation type="journal article" date="2013" name="Nat. Genet.">
        <title>The duck genome and transcriptome provide insight into an avian influenza virus reservoir species.</title>
        <authorList>
            <person name="Huang Y."/>
            <person name="Li Y."/>
            <person name="Burt D.W."/>
            <person name="Chen H."/>
            <person name="Zhang Y."/>
            <person name="Qian W."/>
            <person name="Kim H."/>
            <person name="Gan S."/>
            <person name="Zhao Y."/>
            <person name="Li J."/>
            <person name="Yi K."/>
            <person name="Feng H."/>
            <person name="Zhu P."/>
            <person name="Li B."/>
            <person name="Liu Q."/>
            <person name="Fairley S."/>
            <person name="Magor K.E."/>
            <person name="Du Z."/>
            <person name="Hu X."/>
            <person name="Goodman L."/>
            <person name="Tafer H."/>
            <person name="Vignal A."/>
            <person name="Lee T."/>
            <person name="Kim K.W."/>
            <person name="Sheng Z."/>
            <person name="An Y."/>
            <person name="Searle S."/>
            <person name="Herrero J."/>
            <person name="Groenen M.A."/>
            <person name="Crooijmans R.P."/>
            <person name="Faraut T."/>
            <person name="Cai Q."/>
            <person name="Webster R.G."/>
            <person name="Aldridge J.R."/>
            <person name="Warren W.C."/>
            <person name="Bartschat S."/>
            <person name="Kehr S."/>
            <person name="Marz M."/>
            <person name="Stadler P.F."/>
            <person name="Smith J."/>
            <person name="Kraus R.H."/>
            <person name="Zhao Y."/>
            <person name="Ren L."/>
            <person name="Fei J."/>
            <person name="Morisson M."/>
            <person name="Kaiser P."/>
            <person name="Griffin D.K."/>
            <person name="Rao M."/>
            <person name="Pitel F."/>
            <person name="Wang J."/>
            <person name="Li N."/>
        </authorList>
    </citation>
    <scope>NUCLEOTIDE SEQUENCE [LARGE SCALE GENOMIC DNA]</scope>
</reference>
<dbReference type="Proteomes" id="UP000296049">
    <property type="component" value="Unassembled WGS sequence"/>
</dbReference>
<proteinExistence type="predicted"/>
<sequence length="503" mass="55249">MAPSKAQASRPCNRLRQETPSQHKEIDGACFCYAKAHLRKLELQQIREAYWEPNTTMLSNRQGRIGAAERRANSQRFHWYLCKGTAALAVTMRLQEVSQLGQQKSPWQPLPARRLLSFLHSSTRAASPARGGLFVRHGVFPLWILSDGNFSCWLLVPCLLAQGLYLRTKPFWKGAGPEPMSASLCPTSKQGLAQGCSGFNRTLRCRPALQPPQYNRRLRLQLQGHHTPSEAGSQVVHALKVRTCTFSARLLARGARSASTEHAPHLLPSGAAQQLKGHFSSPGLLMEGLERLLRGEEKMSDISSKTYVYPPMINCPCTAPTTRRNHLQERLKQHLEHPAEPPPLSPQGPVKQIFRNPSGIKSPSTGGILSLTTLPTAHCCTSSHDFGPLQDRGHSAYDAAIHAEPARSKLTTCCTNASSPRINLYLRLAALLFATLIGLALTLLLAGLSLKSSICSSPGDRLVSHTLLPHRTSRGGEARDAKPCPLLCDITETVYNCCSVFSY</sequence>
<keyword evidence="2" id="KW-0812">Transmembrane</keyword>
<protein>
    <submittedName>
        <fullName evidence="3">Uncharacterized protein</fullName>
    </submittedName>
</protein>
<name>R0JZ34_ANAPL</name>
<evidence type="ECO:0000256" key="1">
    <source>
        <dbReference type="SAM" id="MobiDB-lite"/>
    </source>
</evidence>
<organism evidence="3 4">
    <name type="scientific">Anas platyrhynchos</name>
    <name type="common">Mallard</name>
    <name type="synonym">Anas boschas</name>
    <dbReference type="NCBI Taxonomy" id="8839"/>
    <lineage>
        <taxon>Eukaryota</taxon>
        <taxon>Metazoa</taxon>
        <taxon>Chordata</taxon>
        <taxon>Craniata</taxon>
        <taxon>Vertebrata</taxon>
        <taxon>Euteleostomi</taxon>
        <taxon>Archelosauria</taxon>
        <taxon>Archosauria</taxon>
        <taxon>Dinosauria</taxon>
        <taxon>Saurischia</taxon>
        <taxon>Theropoda</taxon>
        <taxon>Coelurosauria</taxon>
        <taxon>Aves</taxon>
        <taxon>Neognathae</taxon>
        <taxon>Galloanserae</taxon>
        <taxon>Anseriformes</taxon>
        <taxon>Anatidae</taxon>
        <taxon>Anatinae</taxon>
        <taxon>Anas</taxon>
    </lineage>
</organism>
<dbReference type="AlphaFoldDB" id="R0JZ34"/>
<evidence type="ECO:0000256" key="2">
    <source>
        <dbReference type="SAM" id="Phobius"/>
    </source>
</evidence>
<evidence type="ECO:0000313" key="3">
    <source>
        <dbReference type="EMBL" id="EOB02612.1"/>
    </source>
</evidence>
<dbReference type="EMBL" id="KB742940">
    <property type="protein sequence ID" value="EOB02612.1"/>
    <property type="molecule type" value="Genomic_DNA"/>
</dbReference>
<keyword evidence="2" id="KW-0472">Membrane</keyword>
<evidence type="ECO:0000313" key="4">
    <source>
        <dbReference type="Proteomes" id="UP000296049"/>
    </source>
</evidence>
<keyword evidence="4" id="KW-1185">Reference proteome</keyword>
<gene>
    <name evidence="3" type="ORF">Anapl_09465</name>
</gene>
<feature type="region of interest" description="Disordered" evidence="1">
    <location>
        <begin position="1"/>
        <end position="20"/>
    </location>
</feature>
<feature type="transmembrane region" description="Helical" evidence="2">
    <location>
        <begin position="424"/>
        <end position="448"/>
    </location>
</feature>